<proteinExistence type="predicted"/>
<dbReference type="AlphaFoldDB" id="A0AAQ3HDZ8"/>
<name>A0AAQ3HDZ8_9SPIR</name>
<evidence type="ECO:0000313" key="2">
    <source>
        <dbReference type="EMBL" id="WEG86024.1"/>
    </source>
</evidence>
<dbReference type="Proteomes" id="UP000291995">
    <property type="component" value="Chromosome"/>
</dbReference>
<reference evidence="2" key="2">
    <citation type="submission" date="2022-12" db="EMBL/GenBank/DDBJ databases">
        <title>Whole genome sequencing of Borrelia miyamotoi strains isolated at the Russian territory.</title>
        <authorList>
            <person name="Kuleshov K.V."/>
            <person name="Platonov A.E."/>
            <person name="Goptar I.A."/>
            <person name="Shipulin G.A."/>
            <person name="Markelov M.L."/>
            <person name="Koetsveld J."/>
            <person name="Kolyasnikova N.M."/>
            <person name="Sarksyan D.S."/>
            <person name="Toporkova M.G."/>
            <person name="Hovius J.W."/>
        </authorList>
    </citation>
    <scope>NUCLEOTIDE SEQUENCE</scope>
    <source>
        <strain evidence="3">Yekat-1</strain>
        <strain evidence="2">Yekat-76</strain>
    </source>
</reference>
<dbReference type="EMBL" id="CP024333">
    <property type="protein sequence ID" value="WDE71635.1"/>
    <property type="molecule type" value="Genomic_DNA"/>
</dbReference>
<sequence>MLNYFNTLLKNDLVYVDKIKEEKEAFGKIMAHSHKFIEVETSFCVFIPKKRK</sequence>
<evidence type="ECO:0000313" key="1">
    <source>
        <dbReference type="EMBL" id="WDE71635.1"/>
    </source>
</evidence>
<dbReference type="Proteomes" id="UP000230633">
    <property type="component" value="Chromosome"/>
</dbReference>
<organism evidence="2 4">
    <name type="scientific">Borrelia miyamotoi</name>
    <dbReference type="NCBI Taxonomy" id="47466"/>
    <lineage>
        <taxon>Bacteria</taxon>
        <taxon>Pseudomonadati</taxon>
        <taxon>Spirochaetota</taxon>
        <taxon>Spirochaetia</taxon>
        <taxon>Spirochaetales</taxon>
        <taxon>Borreliaceae</taxon>
        <taxon>Borrelia</taxon>
    </lineage>
</organism>
<gene>
    <name evidence="1" type="ORF">CNO13_06510</name>
    <name evidence="2" type="ORF">EZU67_07005</name>
</gene>
<dbReference type="GeneID" id="75118562"/>
<accession>A0AAQ3HDZ8</accession>
<reference evidence="4" key="1">
    <citation type="submission" date="2019-03" db="EMBL/GenBank/DDBJ databases">
        <title>Whole genome sequencing of Borrelia miyamotoi strains isolated at the Russian territory.</title>
        <authorList>
            <person name="Kuleshov K.V."/>
            <person name="Platonov A.E."/>
            <person name="Goptar I.A."/>
            <person name="Shipulin G.A."/>
            <person name="Markelov M.L."/>
            <person name="Koetsveld J."/>
            <person name="Kolyasnikova N.M."/>
            <person name="Sarksyan D.S."/>
            <person name="Toporkova M.G."/>
            <person name="Hovius J.W."/>
        </authorList>
    </citation>
    <scope>NUCLEOTIDE SEQUENCE [LARGE SCALE GENOMIC DNA]</scope>
    <source>
        <strain evidence="1">Yekat-1</strain>
        <strain evidence="4">Yekat-76</strain>
    </source>
</reference>
<keyword evidence="3" id="KW-1185">Reference proteome</keyword>
<evidence type="ECO:0000313" key="3">
    <source>
        <dbReference type="Proteomes" id="UP000230633"/>
    </source>
</evidence>
<dbReference type="RefSeq" id="WP_232515456.1">
    <property type="nucleotide sequence ID" value="NZ_AP024371.1"/>
</dbReference>
<evidence type="ECO:0000313" key="4">
    <source>
        <dbReference type="Proteomes" id="UP000291995"/>
    </source>
</evidence>
<dbReference type="EMBL" id="CP036557">
    <property type="protein sequence ID" value="WEG86024.1"/>
    <property type="molecule type" value="Genomic_DNA"/>
</dbReference>
<protein>
    <submittedName>
        <fullName evidence="2">Uncharacterized protein</fullName>
    </submittedName>
</protein>